<dbReference type="InterPro" id="IPR044913">
    <property type="entry name" value="P_trefoil_dom_sf"/>
</dbReference>
<dbReference type="Gene3D" id="4.10.110.10">
    <property type="entry name" value="Spasmolytic Protein, domain 1"/>
    <property type="match status" value="3"/>
</dbReference>
<dbReference type="OrthoDB" id="10051464at2759"/>
<dbReference type="AlphaFoldDB" id="A0A2G9QLE4"/>
<feature type="disulfide bond" evidence="4">
    <location>
        <begin position="111"/>
        <end position="128"/>
    </location>
</feature>
<dbReference type="Proteomes" id="UP000228934">
    <property type="component" value="Unassembled WGS sequence"/>
</dbReference>
<evidence type="ECO:0000256" key="3">
    <source>
        <dbReference type="ARBA" id="ARBA00023157"/>
    </source>
</evidence>
<feature type="disulfide bond" evidence="4">
    <location>
        <begin position="91"/>
        <end position="117"/>
    </location>
</feature>
<comment type="subcellular location">
    <subcellularLocation>
        <location evidence="1">Secreted</location>
    </subcellularLocation>
</comment>
<dbReference type="EMBL" id="KV959763">
    <property type="protein sequence ID" value="PIO16414.1"/>
    <property type="molecule type" value="Genomic_DNA"/>
</dbReference>
<dbReference type="PANTHER" id="PTHR13826:SF14">
    <property type="entry name" value="TREFOIL FACTOR 2"/>
    <property type="match status" value="1"/>
</dbReference>
<feature type="domain" description="P-type" evidence="5">
    <location>
        <begin position="169"/>
        <end position="212"/>
    </location>
</feature>
<dbReference type="InterPro" id="IPR000519">
    <property type="entry name" value="P_trefoil_dom"/>
</dbReference>
<evidence type="ECO:0000259" key="5">
    <source>
        <dbReference type="PROSITE" id="PS51448"/>
    </source>
</evidence>
<reference evidence="7" key="1">
    <citation type="journal article" date="2017" name="Nat. Commun.">
        <title>The North American bullfrog draft genome provides insight into hormonal regulation of long noncoding RNA.</title>
        <authorList>
            <person name="Hammond S.A."/>
            <person name="Warren R.L."/>
            <person name="Vandervalk B.P."/>
            <person name="Kucuk E."/>
            <person name="Khan H."/>
            <person name="Gibb E.A."/>
            <person name="Pandoh P."/>
            <person name="Kirk H."/>
            <person name="Zhao Y."/>
            <person name="Jones M."/>
            <person name="Mungall A.J."/>
            <person name="Coope R."/>
            <person name="Pleasance S."/>
            <person name="Moore R.A."/>
            <person name="Holt R.A."/>
            <person name="Round J.M."/>
            <person name="Ohora S."/>
            <person name="Walle B.V."/>
            <person name="Veldhoen N."/>
            <person name="Helbing C.C."/>
            <person name="Birol I."/>
        </authorList>
    </citation>
    <scope>NUCLEOTIDE SEQUENCE [LARGE SCALE GENOMIC DNA]</scope>
</reference>
<feature type="disulfide bond" evidence="4">
    <location>
        <begin position="171"/>
        <end position="197"/>
    </location>
</feature>
<organism evidence="6 7">
    <name type="scientific">Aquarana catesbeiana</name>
    <name type="common">American bullfrog</name>
    <name type="synonym">Rana catesbeiana</name>
    <dbReference type="NCBI Taxonomy" id="8400"/>
    <lineage>
        <taxon>Eukaryota</taxon>
        <taxon>Metazoa</taxon>
        <taxon>Chordata</taxon>
        <taxon>Craniata</taxon>
        <taxon>Vertebrata</taxon>
        <taxon>Euteleostomi</taxon>
        <taxon>Amphibia</taxon>
        <taxon>Batrachia</taxon>
        <taxon>Anura</taxon>
        <taxon>Neobatrachia</taxon>
        <taxon>Ranoidea</taxon>
        <taxon>Ranidae</taxon>
        <taxon>Aquarana</taxon>
    </lineage>
</organism>
<feature type="disulfide bond" evidence="4">
    <location>
        <begin position="6"/>
        <end position="32"/>
    </location>
</feature>
<feature type="domain" description="P-type" evidence="5">
    <location>
        <begin position="89"/>
        <end position="132"/>
    </location>
</feature>
<dbReference type="CDD" id="cd00111">
    <property type="entry name" value="Trefoil"/>
    <property type="match status" value="3"/>
</dbReference>
<evidence type="ECO:0000256" key="2">
    <source>
        <dbReference type="ARBA" id="ARBA00022525"/>
    </source>
</evidence>
<feature type="disulfide bond" evidence="4">
    <location>
        <begin position="16"/>
        <end position="31"/>
    </location>
</feature>
<keyword evidence="2" id="KW-0964">Secreted</keyword>
<proteinExistence type="predicted"/>
<feature type="disulfide bond" evidence="4">
    <location>
        <begin position="181"/>
        <end position="196"/>
    </location>
</feature>
<evidence type="ECO:0000256" key="1">
    <source>
        <dbReference type="ARBA" id="ARBA00004613"/>
    </source>
</evidence>
<feature type="disulfide bond" evidence="4">
    <location>
        <begin position="191"/>
        <end position="208"/>
    </location>
</feature>
<feature type="disulfide bond" evidence="4">
    <location>
        <begin position="101"/>
        <end position="116"/>
    </location>
</feature>
<dbReference type="PRINTS" id="PR00680">
    <property type="entry name" value="PTREFOIL"/>
</dbReference>
<keyword evidence="7" id="KW-1185">Reference proteome</keyword>
<accession>A0A2G9QLE4</accession>
<dbReference type="PROSITE" id="PS51448">
    <property type="entry name" value="P_TREFOIL_2"/>
    <property type="match status" value="3"/>
</dbReference>
<dbReference type="SMART" id="SM00018">
    <property type="entry name" value="PD"/>
    <property type="match status" value="3"/>
</dbReference>
<feature type="disulfide bond" evidence="4">
    <location>
        <begin position="26"/>
        <end position="43"/>
    </location>
</feature>
<evidence type="ECO:0000256" key="4">
    <source>
        <dbReference type="PROSITE-ProRule" id="PRU00779"/>
    </source>
</evidence>
<dbReference type="InterPro" id="IPR017994">
    <property type="entry name" value="P_trefoil_chordata"/>
</dbReference>
<dbReference type="SUPFAM" id="SSF57492">
    <property type="entry name" value="Trefoil"/>
    <property type="match status" value="3"/>
</dbReference>
<dbReference type="InterPro" id="IPR017957">
    <property type="entry name" value="P_trefoil_CS"/>
</dbReference>
<gene>
    <name evidence="6" type="ORF">AB205_0207060</name>
</gene>
<evidence type="ECO:0000313" key="7">
    <source>
        <dbReference type="Proteomes" id="UP000228934"/>
    </source>
</evidence>
<dbReference type="PANTHER" id="PTHR13826">
    <property type="entry name" value="INTESTINAL TREFOIL FACTOR-RELATED"/>
    <property type="match status" value="1"/>
</dbReference>
<sequence length="213" mass="23454">MNKWKCDINPNRRRDCGYPGISKIRCSLRKCCFDPGKTGANRCYFSKVLAQSGFAETLEESAKEIKAGEQPLQAGPIEDVLQVAGKANLKCAISPFWRRECGYPGIKQRECSNRKCCFDAGKTGSKRCYFSREHAQPGLTGTLDESAKEIEGGKESPQAPPIEDVGQVSGCSISHKLRKDCGYPNISSEDCHSKGCCYDPSVAGTVRCFYKDK</sequence>
<dbReference type="PROSITE" id="PS00025">
    <property type="entry name" value="P_TREFOIL_1"/>
    <property type="match status" value="2"/>
</dbReference>
<dbReference type="Pfam" id="PF00088">
    <property type="entry name" value="Trefoil"/>
    <property type="match status" value="3"/>
</dbReference>
<evidence type="ECO:0000313" key="6">
    <source>
        <dbReference type="EMBL" id="PIO16414.1"/>
    </source>
</evidence>
<feature type="domain" description="P-type" evidence="5">
    <location>
        <begin position="4"/>
        <end position="47"/>
    </location>
</feature>
<protein>
    <recommendedName>
        <fullName evidence="5">P-type domain-containing protein</fullName>
    </recommendedName>
</protein>
<dbReference type="GO" id="GO:0005615">
    <property type="term" value="C:extracellular space"/>
    <property type="evidence" value="ECO:0007669"/>
    <property type="project" value="TreeGrafter"/>
</dbReference>
<keyword evidence="3 4" id="KW-1015">Disulfide bond</keyword>
<name>A0A2G9QLE4_AQUCT</name>